<evidence type="ECO:0000313" key="4">
    <source>
        <dbReference type="Proteomes" id="UP000019030"/>
    </source>
</evidence>
<dbReference type="AlphaFoldDB" id="W0LDX7"/>
<keyword evidence="2" id="KW-0812">Transmembrane</keyword>
<reference evidence="3 4" key="2">
    <citation type="submission" date="2015-03" db="EMBL/GenBank/DDBJ databases">
        <authorList>
            <person name="Chan K.-G."/>
        </authorList>
    </citation>
    <scope>NUCLEOTIDE SEQUENCE [LARGE SCALE GENOMIC DNA]</scope>
    <source>
        <strain evidence="3 4">RB-25</strain>
    </source>
</reference>
<keyword evidence="2" id="KW-1133">Transmembrane helix</keyword>
<evidence type="ECO:0000256" key="2">
    <source>
        <dbReference type="SAM" id="Phobius"/>
    </source>
</evidence>
<sequence>MLSFGNLPRSVLVLEGLGMVLLVLSYLSIHNYVHLPGPLASQQAAIGMIFLGVTLMLPAVVYLVWRLVQGFNPLIREQQPPENTQRNPSPADKKDPGSQE</sequence>
<accession>W0LDX7</accession>
<gene>
    <name evidence="3" type="ORF">Z042_21575</name>
</gene>
<feature type="compositionally biased region" description="Basic and acidic residues" evidence="1">
    <location>
        <begin position="91"/>
        <end position="100"/>
    </location>
</feature>
<dbReference type="Proteomes" id="UP000019030">
    <property type="component" value="Chromosome"/>
</dbReference>
<dbReference type="InterPro" id="IPR010815">
    <property type="entry name" value="DUF1418"/>
</dbReference>
<evidence type="ECO:0000313" key="3">
    <source>
        <dbReference type="EMBL" id="AHG21911.1"/>
    </source>
</evidence>
<organism evidence="3 4">
    <name type="scientific">Chania multitudinisentens RB-25</name>
    <dbReference type="NCBI Taxonomy" id="1441930"/>
    <lineage>
        <taxon>Bacteria</taxon>
        <taxon>Pseudomonadati</taxon>
        <taxon>Pseudomonadota</taxon>
        <taxon>Gammaproteobacteria</taxon>
        <taxon>Enterobacterales</taxon>
        <taxon>Yersiniaceae</taxon>
        <taxon>Chania</taxon>
    </lineage>
</organism>
<reference evidence="3 4" key="1">
    <citation type="submission" date="2014-01" db="EMBL/GenBank/DDBJ databases">
        <title>Isolation of Serratia multitudinisentens RB-25 from Ex-Landfill site.</title>
        <authorList>
            <person name="Robson E.H.J."/>
        </authorList>
    </citation>
    <scope>NUCLEOTIDE SEQUENCE [LARGE SCALE GENOMIC DNA]</scope>
    <source>
        <strain evidence="3 4">RB-25</strain>
    </source>
</reference>
<feature type="region of interest" description="Disordered" evidence="1">
    <location>
        <begin position="76"/>
        <end position="100"/>
    </location>
</feature>
<evidence type="ECO:0000256" key="1">
    <source>
        <dbReference type="SAM" id="MobiDB-lite"/>
    </source>
</evidence>
<name>W0LDX7_9GAMM</name>
<dbReference type="PATRIC" id="fig|1441930.4.peg.4262"/>
<keyword evidence="4" id="KW-1185">Reference proteome</keyword>
<feature type="transmembrane region" description="Helical" evidence="2">
    <location>
        <begin position="45"/>
        <end position="65"/>
    </location>
</feature>
<dbReference type="RefSeq" id="WP_024911864.1">
    <property type="nucleotide sequence ID" value="NZ_CP007044.2"/>
</dbReference>
<dbReference type="OrthoDB" id="6478907at2"/>
<dbReference type="KEGG" id="sfo:Z042_21575"/>
<feature type="transmembrane region" description="Helical" evidence="2">
    <location>
        <begin position="12"/>
        <end position="33"/>
    </location>
</feature>
<proteinExistence type="predicted"/>
<protein>
    <submittedName>
        <fullName evidence="3">Membrane protein</fullName>
    </submittedName>
</protein>
<dbReference type="EMBL" id="CP007044">
    <property type="protein sequence ID" value="AHG21911.1"/>
    <property type="molecule type" value="Genomic_DNA"/>
</dbReference>
<dbReference type="eggNOG" id="ENOG5032Z1J">
    <property type="taxonomic scope" value="Bacteria"/>
</dbReference>
<keyword evidence="2" id="KW-0472">Membrane</keyword>
<dbReference type="Pfam" id="PF07214">
    <property type="entry name" value="DUF1418"/>
    <property type="match status" value="1"/>
</dbReference>
<dbReference type="STRING" id="1441930.Z042_21575"/>
<dbReference type="HOGENOM" id="CLU_161289_0_0_6"/>